<accession>A0A381L3Q1</accession>
<proteinExistence type="predicted"/>
<evidence type="ECO:0000313" key="1">
    <source>
        <dbReference type="EMBL" id="SUZ08533.1"/>
    </source>
</evidence>
<organism evidence="1">
    <name type="scientific">Blumeria graminis f. sp. tritici 96224</name>
    <dbReference type="NCBI Taxonomy" id="1268274"/>
    <lineage>
        <taxon>Eukaryota</taxon>
        <taxon>Fungi</taxon>
        <taxon>Dikarya</taxon>
        <taxon>Ascomycota</taxon>
        <taxon>Pezizomycotina</taxon>
        <taxon>Leotiomycetes</taxon>
        <taxon>Erysiphales</taxon>
        <taxon>Erysiphaceae</taxon>
        <taxon>Blumeria</taxon>
    </lineage>
</organism>
<dbReference type="EMBL" id="UIGY01000024">
    <property type="protein sequence ID" value="SUZ08533.1"/>
    <property type="molecule type" value="Genomic_DNA"/>
</dbReference>
<protein>
    <submittedName>
        <fullName evidence="1">Bgt-20328</fullName>
    </submittedName>
</protein>
<sequence length="50" mass="5824">MPEKSWSKVTIVKEPSLASKSRYERGVVELFMYFRCPPSQYIRIKGLEGT</sequence>
<dbReference type="AlphaFoldDB" id="A0A381L3Q1"/>
<reference evidence="1" key="1">
    <citation type="submission" date="2018-07" db="EMBL/GenBank/DDBJ databases">
        <authorList>
            <person name="Quirk P.G."/>
            <person name="Krulwich T.A."/>
        </authorList>
    </citation>
    <scope>NUCLEOTIDE SEQUENCE</scope>
    <source>
        <strain evidence="1">96224</strain>
    </source>
</reference>
<name>A0A381L3Q1_BLUGR</name>
<gene>
    <name evidence="1" type="ORF">BGT96224V2_LOCUS1679</name>
</gene>